<dbReference type="Proteomes" id="UP000515312">
    <property type="component" value="Chromosome"/>
</dbReference>
<feature type="signal peptide" evidence="4">
    <location>
        <begin position="1"/>
        <end position="29"/>
    </location>
</feature>
<protein>
    <submittedName>
        <fullName evidence="5">Tetratricopeptide repeat protein</fullName>
    </submittedName>
</protein>
<dbReference type="KEGG" id="adin:H7849_02955"/>
<dbReference type="RefSeq" id="WP_186744018.1">
    <property type="nucleotide sequence ID" value="NZ_CP060394.1"/>
</dbReference>
<keyword evidence="4" id="KW-0732">Signal</keyword>
<evidence type="ECO:0000256" key="3">
    <source>
        <dbReference type="PROSITE-ProRule" id="PRU00339"/>
    </source>
</evidence>
<dbReference type="SMART" id="SM00028">
    <property type="entry name" value="TPR"/>
    <property type="match status" value="6"/>
</dbReference>
<dbReference type="PROSITE" id="PS50293">
    <property type="entry name" value="TPR_REGION"/>
    <property type="match status" value="1"/>
</dbReference>
<organism evidence="5 6">
    <name type="scientific">Alloacidobacterium dinghuense</name>
    <dbReference type="NCBI Taxonomy" id="2763107"/>
    <lineage>
        <taxon>Bacteria</taxon>
        <taxon>Pseudomonadati</taxon>
        <taxon>Acidobacteriota</taxon>
        <taxon>Terriglobia</taxon>
        <taxon>Terriglobales</taxon>
        <taxon>Acidobacteriaceae</taxon>
        <taxon>Alloacidobacterium</taxon>
    </lineage>
</organism>
<evidence type="ECO:0000256" key="4">
    <source>
        <dbReference type="SAM" id="SignalP"/>
    </source>
</evidence>
<accession>A0A7G8BK91</accession>
<dbReference type="Pfam" id="PF00515">
    <property type="entry name" value="TPR_1"/>
    <property type="match status" value="1"/>
</dbReference>
<proteinExistence type="predicted"/>
<dbReference type="Pfam" id="PF13432">
    <property type="entry name" value="TPR_16"/>
    <property type="match status" value="1"/>
</dbReference>
<feature type="chain" id="PRO_5028946152" evidence="4">
    <location>
        <begin position="30"/>
        <end position="325"/>
    </location>
</feature>
<evidence type="ECO:0000256" key="2">
    <source>
        <dbReference type="ARBA" id="ARBA00022803"/>
    </source>
</evidence>
<evidence type="ECO:0000313" key="6">
    <source>
        <dbReference type="Proteomes" id="UP000515312"/>
    </source>
</evidence>
<dbReference type="PANTHER" id="PTHR44943">
    <property type="entry name" value="CELLULOSE SYNTHASE OPERON PROTEIN C"/>
    <property type="match status" value="1"/>
</dbReference>
<feature type="repeat" description="TPR" evidence="3">
    <location>
        <begin position="140"/>
        <end position="173"/>
    </location>
</feature>
<dbReference type="InterPro" id="IPR051685">
    <property type="entry name" value="Ycf3/AcsC/BcsC/TPR_MFPF"/>
</dbReference>
<feature type="repeat" description="TPR" evidence="3">
    <location>
        <begin position="246"/>
        <end position="279"/>
    </location>
</feature>
<feature type="repeat" description="TPR" evidence="3">
    <location>
        <begin position="212"/>
        <end position="245"/>
    </location>
</feature>
<dbReference type="InterPro" id="IPR019734">
    <property type="entry name" value="TPR_rpt"/>
</dbReference>
<dbReference type="InterPro" id="IPR011990">
    <property type="entry name" value="TPR-like_helical_dom_sf"/>
</dbReference>
<reference evidence="5 6" key="1">
    <citation type="submission" date="2020-08" db="EMBL/GenBank/DDBJ databases">
        <title>Edaphobacter telluris sp. nov. and Acidobacterium dinghuensis sp. nov., two acidobacteria isolated from forest soil.</title>
        <authorList>
            <person name="Fu J."/>
            <person name="Qiu L."/>
        </authorList>
    </citation>
    <scope>NUCLEOTIDE SEQUENCE [LARGE SCALE GENOMIC DNA]</scope>
    <source>
        <strain evidence="5">4Y35</strain>
    </source>
</reference>
<dbReference type="PANTHER" id="PTHR44943:SF8">
    <property type="entry name" value="TPR REPEAT-CONTAINING PROTEIN MJ0263"/>
    <property type="match status" value="1"/>
</dbReference>
<dbReference type="PROSITE" id="PS50005">
    <property type="entry name" value="TPR"/>
    <property type="match status" value="3"/>
</dbReference>
<dbReference type="Gene3D" id="1.25.40.10">
    <property type="entry name" value="Tetratricopeptide repeat domain"/>
    <property type="match status" value="2"/>
</dbReference>
<sequence>MTKRFHRDKVQRRISVLILCAITSSPLFALQQQHTLDTSDTLQSVHHLLDTAQFAQAESALRAYLEKNPSSADGHFLLGYALFREKRPKDSLAEFTEGSKFEHPQASDLKIVAADYVVLGDFTDADKWLTVVTEEAPGDADAWYLLGRTKYNENRFEEAIQAFQRVLTLRPNDIKAEDNLGLSYQGLNRLDEAKKSFESAILWQKDFPMKDAQPYLNMGILLMDQDQAAQAQPYLQQAVDLAPHNPKVREQLGRVYDLLKMPDKAEQQLEQAVALAPDVSALHFKLGQIYRRQGKQQLAQQQFDICAKLNSAHSSTETPNPAEQN</sequence>
<keyword evidence="1" id="KW-0677">Repeat</keyword>
<keyword evidence="6" id="KW-1185">Reference proteome</keyword>
<dbReference type="Pfam" id="PF14559">
    <property type="entry name" value="TPR_19"/>
    <property type="match status" value="1"/>
</dbReference>
<name>A0A7G8BK91_9BACT</name>
<dbReference type="EMBL" id="CP060394">
    <property type="protein sequence ID" value="QNI32961.1"/>
    <property type="molecule type" value="Genomic_DNA"/>
</dbReference>
<evidence type="ECO:0000313" key="5">
    <source>
        <dbReference type="EMBL" id="QNI32961.1"/>
    </source>
</evidence>
<dbReference type="SUPFAM" id="SSF48452">
    <property type="entry name" value="TPR-like"/>
    <property type="match status" value="1"/>
</dbReference>
<gene>
    <name evidence="5" type="ORF">H7849_02955</name>
</gene>
<dbReference type="AlphaFoldDB" id="A0A7G8BK91"/>
<dbReference type="Pfam" id="PF13181">
    <property type="entry name" value="TPR_8"/>
    <property type="match status" value="1"/>
</dbReference>
<evidence type="ECO:0000256" key="1">
    <source>
        <dbReference type="ARBA" id="ARBA00022737"/>
    </source>
</evidence>
<keyword evidence="2 3" id="KW-0802">TPR repeat</keyword>